<dbReference type="Pfam" id="PF02653">
    <property type="entry name" value="BPD_transp_2"/>
    <property type="match status" value="1"/>
</dbReference>
<feature type="transmembrane region" description="Helical" evidence="6">
    <location>
        <begin position="238"/>
        <end position="257"/>
    </location>
</feature>
<keyword evidence="2" id="KW-1003">Cell membrane</keyword>
<evidence type="ECO:0000313" key="8">
    <source>
        <dbReference type="Proteomes" id="UP000463224"/>
    </source>
</evidence>
<sequence>MKRILTALPPALWGLAAVCVFAAFTQPQFLSLPFLMILLRQAAPLGIVALGQTFVVANRSLDLSVGATIAFVNLIVAHAMWNGYPPALVIAIALSAGLVIGLVNGVLVTVLRASAVVVTLGTAAIITGIGFIYSGGAPGNAMPDIIKWLGRGRIGMVPVSGLVWAAFGIVAFVLLRRLTLGRYIFAAGDNPSAATYSGIPVNTTLLISHVLSGLFAASGGLLLSGLVGVGSLNLGADYILSSIAAVILGGAVFGGGAGGAIGTMLGTALLVMVLNLLTVFGVDQPGKLIVQGLVIAVAAVIYQQGRRGG</sequence>
<dbReference type="GO" id="GO:0022857">
    <property type="term" value="F:transmembrane transporter activity"/>
    <property type="evidence" value="ECO:0007669"/>
    <property type="project" value="InterPro"/>
</dbReference>
<proteinExistence type="predicted"/>
<dbReference type="Proteomes" id="UP000463224">
    <property type="component" value="Unassembled WGS sequence"/>
</dbReference>
<feature type="transmembrane region" description="Helical" evidence="6">
    <location>
        <begin position="288"/>
        <end position="305"/>
    </location>
</feature>
<dbReference type="CDD" id="cd06579">
    <property type="entry name" value="TM_PBP1_transp_AraH_like"/>
    <property type="match status" value="1"/>
</dbReference>
<dbReference type="RefSeq" id="WP_156711653.1">
    <property type="nucleotide sequence ID" value="NZ_WPHG01000001.1"/>
</dbReference>
<feature type="transmembrane region" description="Helical" evidence="6">
    <location>
        <begin position="32"/>
        <end position="51"/>
    </location>
</feature>
<evidence type="ECO:0000256" key="5">
    <source>
        <dbReference type="ARBA" id="ARBA00023136"/>
    </source>
</evidence>
<evidence type="ECO:0000256" key="3">
    <source>
        <dbReference type="ARBA" id="ARBA00022692"/>
    </source>
</evidence>
<dbReference type="AlphaFoldDB" id="A0A844QDN5"/>
<feature type="transmembrane region" description="Helical" evidence="6">
    <location>
        <begin position="63"/>
        <end position="81"/>
    </location>
</feature>
<comment type="caution">
    <text evidence="7">The sequence shown here is derived from an EMBL/GenBank/DDBJ whole genome shotgun (WGS) entry which is preliminary data.</text>
</comment>
<dbReference type="InterPro" id="IPR001851">
    <property type="entry name" value="ABC_transp_permease"/>
</dbReference>
<feature type="transmembrane region" description="Helical" evidence="6">
    <location>
        <begin position="87"/>
        <end position="108"/>
    </location>
</feature>
<accession>A0A844QDN5</accession>
<evidence type="ECO:0000256" key="6">
    <source>
        <dbReference type="SAM" id="Phobius"/>
    </source>
</evidence>
<protein>
    <submittedName>
        <fullName evidence="7">ABC transporter permease</fullName>
    </submittedName>
</protein>
<keyword evidence="8" id="KW-1185">Reference proteome</keyword>
<keyword evidence="3 6" id="KW-0812">Transmembrane</keyword>
<gene>
    <name evidence="7" type="ORF">GN330_05725</name>
</gene>
<reference evidence="7 8" key="1">
    <citation type="submission" date="2019-12" db="EMBL/GenBank/DDBJ databases">
        <title>Nitratireductor arenosus sp. nov., Isolated from sea sand, Jeju island, South Korea.</title>
        <authorList>
            <person name="Kim W."/>
        </authorList>
    </citation>
    <scope>NUCLEOTIDE SEQUENCE [LARGE SCALE GENOMIC DNA]</scope>
    <source>
        <strain evidence="7 8">CAU 1489</strain>
    </source>
</reference>
<dbReference type="PANTHER" id="PTHR32196">
    <property type="entry name" value="ABC TRANSPORTER PERMEASE PROTEIN YPHD-RELATED-RELATED"/>
    <property type="match status" value="1"/>
</dbReference>
<organism evidence="7 8">
    <name type="scientific">Nitratireductor arenosus</name>
    <dbReference type="NCBI Taxonomy" id="2682096"/>
    <lineage>
        <taxon>Bacteria</taxon>
        <taxon>Pseudomonadati</taxon>
        <taxon>Pseudomonadota</taxon>
        <taxon>Alphaproteobacteria</taxon>
        <taxon>Hyphomicrobiales</taxon>
        <taxon>Phyllobacteriaceae</taxon>
        <taxon>Nitratireductor</taxon>
    </lineage>
</organism>
<evidence type="ECO:0000256" key="4">
    <source>
        <dbReference type="ARBA" id="ARBA00022989"/>
    </source>
</evidence>
<feature type="transmembrane region" description="Helical" evidence="6">
    <location>
        <begin position="154"/>
        <end position="175"/>
    </location>
</feature>
<comment type="subcellular location">
    <subcellularLocation>
        <location evidence="1">Cell membrane</location>
        <topology evidence="1">Multi-pass membrane protein</topology>
    </subcellularLocation>
</comment>
<evidence type="ECO:0000256" key="2">
    <source>
        <dbReference type="ARBA" id="ARBA00022475"/>
    </source>
</evidence>
<evidence type="ECO:0000313" key="7">
    <source>
        <dbReference type="EMBL" id="MVA96744.1"/>
    </source>
</evidence>
<feature type="transmembrane region" description="Helical" evidence="6">
    <location>
        <begin position="115"/>
        <end position="134"/>
    </location>
</feature>
<name>A0A844QDN5_9HYPH</name>
<dbReference type="EMBL" id="WPHG01000001">
    <property type="protein sequence ID" value="MVA96744.1"/>
    <property type="molecule type" value="Genomic_DNA"/>
</dbReference>
<feature type="transmembrane region" description="Helical" evidence="6">
    <location>
        <begin position="210"/>
        <end position="232"/>
    </location>
</feature>
<keyword evidence="5 6" id="KW-0472">Membrane</keyword>
<dbReference type="GO" id="GO:0005886">
    <property type="term" value="C:plasma membrane"/>
    <property type="evidence" value="ECO:0007669"/>
    <property type="project" value="UniProtKB-SubCell"/>
</dbReference>
<keyword evidence="4 6" id="KW-1133">Transmembrane helix</keyword>
<evidence type="ECO:0000256" key="1">
    <source>
        <dbReference type="ARBA" id="ARBA00004651"/>
    </source>
</evidence>